<comment type="similarity">
    <text evidence="1 5">Belongs to the acylphosphatase family.</text>
</comment>
<feature type="domain" description="Acylphosphatase-like" evidence="6">
    <location>
        <begin position="4"/>
        <end position="92"/>
    </location>
</feature>
<proteinExistence type="inferred from homology"/>
<reference evidence="7" key="1">
    <citation type="submission" date="2021-04" db="EMBL/GenBank/DDBJ databases">
        <authorList>
            <person name="Postec A."/>
        </authorList>
    </citation>
    <scope>NUCLEOTIDE SEQUENCE</scope>
    <source>
        <strain evidence="7">F1F22</strain>
    </source>
</reference>
<name>A0AAX3BCD4_9SPIR</name>
<evidence type="ECO:0000256" key="3">
    <source>
        <dbReference type="ARBA" id="ARBA00047645"/>
    </source>
</evidence>
<reference evidence="7" key="2">
    <citation type="submission" date="2022-06" db="EMBL/GenBank/DDBJ databases">
        <title>Thermospira aquatica gen. nov., sp. nov.</title>
        <authorList>
            <person name="Ben Ali Gam Z."/>
            <person name="Labat M."/>
        </authorList>
    </citation>
    <scope>NUCLEOTIDE SEQUENCE</scope>
    <source>
        <strain evidence="7">F1F22</strain>
    </source>
</reference>
<dbReference type="EC" id="3.6.1.7" evidence="2 4"/>
<dbReference type="Proteomes" id="UP001056539">
    <property type="component" value="Chromosome"/>
</dbReference>
<evidence type="ECO:0000259" key="6">
    <source>
        <dbReference type="PROSITE" id="PS51160"/>
    </source>
</evidence>
<dbReference type="SUPFAM" id="SSF54975">
    <property type="entry name" value="Acylphosphatase/BLUF domain-like"/>
    <property type="match status" value="1"/>
</dbReference>
<feature type="active site" evidence="4">
    <location>
        <position position="37"/>
    </location>
</feature>
<evidence type="ECO:0000256" key="1">
    <source>
        <dbReference type="ARBA" id="ARBA00005614"/>
    </source>
</evidence>
<gene>
    <name evidence="7" type="ORF">KDW03_10010</name>
</gene>
<dbReference type="KEGG" id="taqu:KDW03_10010"/>
<dbReference type="GO" id="GO:0003998">
    <property type="term" value="F:acylphosphatase activity"/>
    <property type="evidence" value="ECO:0007669"/>
    <property type="project" value="UniProtKB-EC"/>
</dbReference>
<evidence type="ECO:0000313" key="8">
    <source>
        <dbReference type="Proteomes" id="UP001056539"/>
    </source>
</evidence>
<dbReference type="EMBL" id="CP073355">
    <property type="protein sequence ID" value="URA09806.1"/>
    <property type="molecule type" value="Genomic_DNA"/>
</dbReference>
<dbReference type="PROSITE" id="PS00150">
    <property type="entry name" value="ACYLPHOSPHATASE_1"/>
    <property type="match status" value="1"/>
</dbReference>
<organism evidence="7 8">
    <name type="scientific">Thermospira aquatica</name>
    <dbReference type="NCBI Taxonomy" id="2828656"/>
    <lineage>
        <taxon>Bacteria</taxon>
        <taxon>Pseudomonadati</taxon>
        <taxon>Spirochaetota</taxon>
        <taxon>Spirochaetia</taxon>
        <taxon>Brevinematales</taxon>
        <taxon>Thermospiraceae</taxon>
        <taxon>Thermospira</taxon>
    </lineage>
</organism>
<dbReference type="InterPro" id="IPR001792">
    <property type="entry name" value="Acylphosphatase-like_dom"/>
</dbReference>
<evidence type="ECO:0000256" key="5">
    <source>
        <dbReference type="RuleBase" id="RU004168"/>
    </source>
</evidence>
<keyword evidence="4" id="KW-0378">Hydrolase</keyword>
<evidence type="ECO:0000313" key="7">
    <source>
        <dbReference type="EMBL" id="URA09806.1"/>
    </source>
</evidence>
<sequence length="98" mass="11090">MFYQLEAIISGRVQGVGFRFFAKRMAMMLQVTGWVCNMPNGSVKVVAVGTKEQIAEFLMVLSQGPSMAEVEDVKHTITESEWNPYNDFDIRYGCEEEA</sequence>
<dbReference type="PANTHER" id="PTHR47268">
    <property type="entry name" value="ACYLPHOSPHATASE"/>
    <property type="match status" value="1"/>
</dbReference>
<dbReference type="Gene3D" id="3.30.70.100">
    <property type="match status" value="1"/>
</dbReference>
<feature type="active site" evidence="4">
    <location>
        <position position="19"/>
    </location>
</feature>
<dbReference type="InterPro" id="IPR020456">
    <property type="entry name" value="Acylphosphatase"/>
</dbReference>
<evidence type="ECO:0000256" key="2">
    <source>
        <dbReference type="ARBA" id="ARBA00012150"/>
    </source>
</evidence>
<dbReference type="InterPro" id="IPR017968">
    <property type="entry name" value="Acylphosphatase_CS"/>
</dbReference>
<dbReference type="InterPro" id="IPR036046">
    <property type="entry name" value="Acylphosphatase-like_dom_sf"/>
</dbReference>
<dbReference type="PROSITE" id="PS51160">
    <property type="entry name" value="ACYLPHOSPHATASE_3"/>
    <property type="match status" value="1"/>
</dbReference>
<keyword evidence="8" id="KW-1185">Reference proteome</keyword>
<dbReference type="RefSeq" id="WP_271434940.1">
    <property type="nucleotide sequence ID" value="NZ_CP073355.1"/>
</dbReference>
<dbReference type="PANTHER" id="PTHR47268:SF4">
    <property type="entry name" value="ACYLPHOSPHATASE"/>
    <property type="match status" value="1"/>
</dbReference>
<accession>A0AAX3BCD4</accession>
<comment type="catalytic activity">
    <reaction evidence="3 4">
        <text>an acyl phosphate + H2O = a carboxylate + phosphate + H(+)</text>
        <dbReference type="Rhea" id="RHEA:14965"/>
        <dbReference type="ChEBI" id="CHEBI:15377"/>
        <dbReference type="ChEBI" id="CHEBI:15378"/>
        <dbReference type="ChEBI" id="CHEBI:29067"/>
        <dbReference type="ChEBI" id="CHEBI:43474"/>
        <dbReference type="ChEBI" id="CHEBI:59918"/>
        <dbReference type="EC" id="3.6.1.7"/>
    </reaction>
</comment>
<dbReference type="Pfam" id="PF00708">
    <property type="entry name" value="Acylphosphatase"/>
    <property type="match status" value="1"/>
</dbReference>
<evidence type="ECO:0000256" key="4">
    <source>
        <dbReference type="PROSITE-ProRule" id="PRU00520"/>
    </source>
</evidence>
<protein>
    <recommendedName>
        <fullName evidence="2 4">acylphosphatase</fullName>
        <ecNumber evidence="2 4">3.6.1.7</ecNumber>
    </recommendedName>
</protein>
<dbReference type="AlphaFoldDB" id="A0AAX3BCD4"/>